<keyword evidence="4 6" id="KW-1133">Transmembrane helix</keyword>
<protein>
    <submittedName>
        <fullName evidence="8">Na/Pi cotransporter family protein</fullName>
    </submittedName>
</protein>
<feature type="domain" description="PhoU" evidence="7">
    <location>
        <begin position="339"/>
        <end position="419"/>
    </location>
</feature>
<accession>A0ABY5HI89</accession>
<sequence>MFLLQLFGATMLLLYSVRMVRTGIERSFGASFKRIITTAGVSFRAAFTGLTLAIVLQSSAAVAILVSDFAGKKVLQFGAGLAIVLGADLGSALLIQILSFDLEWLVPVLLTVGGTLFLKTDSRKLKQAGRVILGLAFILISLKFLRETMDPIRDSAFLPAIAGYLEKDFLTAFLVGAALAFVMHSSVAVILMCVTLVSIDAIPLGAGISLVLGANLGSATVPIWLNRGAVAKAKRILLVNLAIRGSGAFIVLLILNGIVVTTYMTEISEAQSLVLVHILFNFALLVFLPFLKYLQAPAERFIPDDSAPVSVPASHHVSVLNDGLLNNPRLALIGLRREVLRMLHLVELMTTPILDIYEKYSDEQAREIVKQDRYVNDALKGIRTFVSALPTDTISHEENNRLRNLIEYAIALEQSGDIVVLYLAPRAEQMYKEGGVFSSEGKRELLAMHELLLENLNLAASVLISDDLSSARLLKEGKTEMTNFERSSRTKHLNRLQAGTRKSISSSDIHLDTLRSIRHLNSLISSVCYPILIDNGLLLKSRLLSEEETAEEYTLQGSLE</sequence>
<feature type="transmembrane region" description="Helical" evidence="6">
    <location>
        <begin position="169"/>
        <end position="197"/>
    </location>
</feature>
<feature type="transmembrane region" description="Helical" evidence="6">
    <location>
        <begin position="131"/>
        <end position="149"/>
    </location>
</feature>
<keyword evidence="3 6" id="KW-0812">Transmembrane</keyword>
<evidence type="ECO:0000256" key="4">
    <source>
        <dbReference type="ARBA" id="ARBA00022989"/>
    </source>
</evidence>
<comment type="subcellular location">
    <subcellularLocation>
        <location evidence="1">Cell membrane</location>
        <topology evidence="1">Multi-pass membrane protein</topology>
    </subcellularLocation>
</comment>
<dbReference type="PANTHER" id="PTHR10010:SF46">
    <property type="entry name" value="SODIUM-DEPENDENT PHOSPHATE TRANSPORT PROTEIN 2B"/>
    <property type="match status" value="1"/>
</dbReference>
<dbReference type="InterPro" id="IPR026022">
    <property type="entry name" value="PhoU_dom"/>
</dbReference>
<evidence type="ECO:0000256" key="5">
    <source>
        <dbReference type="ARBA" id="ARBA00023136"/>
    </source>
</evidence>
<dbReference type="Pfam" id="PF01895">
    <property type="entry name" value="PhoU"/>
    <property type="match status" value="1"/>
</dbReference>
<gene>
    <name evidence="8" type="ORF">KDW95_22460</name>
</gene>
<evidence type="ECO:0000313" key="9">
    <source>
        <dbReference type="Proteomes" id="UP001058461"/>
    </source>
</evidence>
<dbReference type="NCBIfam" id="NF037997">
    <property type="entry name" value="Na_Pi_symport"/>
    <property type="match status" value="1"/>
</dbReference>
<dbReference type="EMBL" id="CP073347">
    <property type="protein sequence ID" value="UTW11963.1"/>
    <property type="molecule type" value="Genomic_DNA"/>
</dbReference>
<evidence type="ECO:0000256" key="3">
    <source>
        <dbReference type="ARBA" id="ARBA00022692"/>
    </source>
</evidence>
<dbReference type="SUPFAM" id="SSF109755">
    <property type="entry name" value="PhoU-like"/>
    <property type="match status" value="1"/>
</dbReference>
<proteinExistence type="predicted"/>
<evidence type="ECO:0000256" key="6">
    <source>
        <dbReference type="SAM" id="Phobius"/>
    </source>
</evidence>
<feature type="transmembrane region" description="Helical" evidence="6">
    <location>
        <begin position="43"/>
        <end position="66"/>
    </location>
</feature>
<dbReference type="Proteomes" id="UP001058461">
    <property type="component" value="Chromosome"/>
</dbReference>
<dbReference type="RefSeq" id="WP_255854014.1">
    <property type="nucleotide sequence ID" value="NZ_CP073347.1"/>
</dbReference>
<feature type="transmembrane region" description="Helical" evidence="6">
    <location>
        <begin position="204"/>
        <end position="225"/>
    </location>
</feature>
<dbReference type="Gene3D" id="1.20.58.220">
    <property type="entry name" value="Phosphate transport system protein phou homolog 2, domain 2"/>
    <property type="match status" value="1"/>
</dbReference>
<dbReference type="InterPro" id="IPR038078">
    <property type="entry name" value="PhoU-like_sf"/>
</dbReference>
<feature type="transmembrane region" description="Helical" evidence="6">
    <location>
        <begin position="272"/>
        <end position="291"/>
    </location>
</feature>
<feature type="transmembrane region" description="Helical" evidence="6">
    <location>
        <begin position="104"/>
        <end position="119"/>
    </location>
</feature>
<dbReference type="InterPro" id="IPR003841">
    <property type="entry name" value="Na/Pi_transpt"/>
</dbReference>
<organism evidence="8 9">
    <name type="scientific">Marinobacterium rhizophilum</name>
    <dbReference type="NCBI Taxonomy" id="420402"/>
    <lineage>
        <taxon>Bacteria</taxon>
        <taxon>Pseudomonadati</taxon>
        <taxon>Pseudomonadota</taxon>
        <taxon>Gammaproteobacteria</taxon>
        <taxon>Oceanospirillales</taxon>
        <taxon>Oceanospirillaceae</taxon>
        <taxon>Marinobacterium</taxon>
    </lineage>
</organism>
<keyword evidence="5 6" id="KW-0472">Membrane</keyword>
<dbReference type="PANTHER" id="PTHR10010">
    <property type="entry name" value="SOLUTE CARRIER FAMILY 34 SODIUM PHOSPHATE , MEMBER 2-RELATED"/>
    <property type="match status" value="1"/>
</dbReference>
<name>A0ABY5HI89_9GAMM</name>
<reference evidence="8" key="1">
    <citation type="submission" date="2021-04" db="EMBL/GenBank/DDBJ databases">
        <title>Oceanospirillales bacteria with DddD are important DMSP degraders in coastal seawater.</title>
        <authorList>
            <person name="Liu J."/>
        </authorList>
    </citation>
    <scope>NUCLEOTIDE SEQUENCE</scope>
    <source>
        <strain evidence="8">D13-1</strain>
    </source>
</reference>
<evidence type="ECO:0000256" key="2">
    <source>
        <dbReference type="ARBA" id="ARBA00022475"/>
    </source>
</evidence>
<feature type="transmembrane region" description="Helical" evidence="6">
    <location>
        <begin position="237"/>
        <end position="260"/>
    </location>
</feature>
<evidence type="ECO:0000259" key="7">
    <source>
        <dbReference type="Pfam" id="PF01895"/>
    </source>
</evidence>
<dbReference type="Pfam" id="PF02690">
    <property type="entry name" value="Na_Pi_cotrans"/>
    <property type="match status" value="2"/>
</dbReference>
<keyword evidence="2" id="KW-1003">Cell membrane</keyword>
<evidence type="ECO:0000313" key="8">
    <source>
        <dbReference type="EMBL" id="UTW11963.1"/>
    </source>
</evidence>
<evidence type="ECO:0000256" key="1">
    <source>
        <dbReference type="ARBA" id="ARBA00004651"/>
    </source>
</evidence>
<keyword evidence="9" id="KW-1185">Reference proteome</keyword>
<feature type="transmembrane region" description="Helical" evidence="6">
    <location>
        <begin position="78"/>
        <end position="98"/>
    </location>
</feature>